<dbReference type="Gene3D" id="3.40.190.10">
    <property type="entry name" value="Periplasmic binding protein-like II"/>
    <property type="match status" value="1"/>
</dbReference>
<dbReference type="Proteomes" id="UP000437748">
    <property type="component" value="Unassembled WGS sequence"/>
</dbReference>
<gene>
    <name evidence="2" type="ORF">GCL60_13715</name>
</gene>
<organism evidence="2 3">
    <name type="scientific">Silvanigrella paludirubra</name>
    <dbReference type="NCBI Taxonomy" id="2499159"/>
    <lineage>
        <taxon>Bacteria</taxon>
        <taxon>Pseudomonadati</taxon>
        <taxon>Bdellovibrionota</taxon>
        <taxon>Oligoflexia</taxon>
        <taxon>Silvanigrellales</taxon>
        <taxon>Silvanigrellaceae</taxon>
        <taxon>Silvanigrella</taxon>
    </lineage>
</organism>
<dbReference type="InterPro" id="IPR001638">
    <property type="entry name" value="Solute-binding_3/MltF_N"/>
</dbReference>
<evidence type="ECO:0000313" key="2">
    <source>
        <dbReference type="EMBL" id="KAB8036896.1"/>
    </source>
</evidence>
<dbReference type="EMBL" id="WFLM01000005">
    <property type="protein sequence ID" value="KAB8036896.1"/>
    <property type="molecule type" value="Genomic_DNA"/>
</dbReference>
<sequence>MRLIQKISLYLKIFYFVFLFFICSNANAMDKISITACVDDKPLFPMAMFDNNKMTGIKFDLINLAIEKLKKKQLLDIDLKIEQAPWKRCFEDIRNGKLDMIILAAYTKEREEILDYPDGANNEKESCACKLMATCDGYTVITLKNNPFEYKGDPKLIPRPIRVSLGYSVSDHLKELNIPFENSFDSDKAVQKLLRDGDGSVLGNLHYAEFSVNYNKEFHNLIKYSKKPFLFRSYYYPISKKSKLTTEQKKLLWKTIAEPANNPKLMSKILERYRK</sequence>
<feature type="domain" description="Solute-binding protein family 3/N-terminal" evidence="1">
    <location>
        <begin position="42"/>
        <end position="118"/>
    </location>
</feature>
<accession>A0A6N6VPM3</accession>
<dbReference type="AlphaFoldDB" id="A0A6N6VPM3"/>
<comment type="caution">
    <text evidence="2">The sequence shown here is derived from an EMBL/GenBank/DDBJ whole genome shotgun (WGS) entry which is preliminary data.</text>
</comment>
<dbReference type="RefSeq" id="WP_153421311.1">
    <property type="nucleotide sequence ID" value="NZ_WFLM01000005.1"/>
</dbReference>
<dbReference type="OrthoDB" id="6397858at2"/>
<dbReference type="SUPFAM" id="SSF53850">
    <property type="entry name" value="Periplasmic binding protein-like II"/>
    <property type="match status" value="1"/>
</dbReference>
<name>A0A6N6VPM3_9BACT</name>
<evidence type="ECO:0000259" key="1">
    <source>
        <dbReference type="Pfam" id="PF00497"/>
    </source>
</evidence>
<proteinExistence type="predicted"/>
<reference evidence="2 3" key="1">
    <citation type="submission" date="2019-10" db="EMBL/GenBank/DDBJ databases">
        <title>New species of Slilvanegrellaceae.</title>
        <authorList>
            <person name="Pitt A."/>
            <person name="Hahn M.W."/>
        </authorList>
    </citation>
    <scope>NUCLEOTIDE SEQUENCE [LARGE SCALE GENOMIC DNA]</scope>
    <source>
        <strain evidence="2 3">SP-Ram-0.45-NSY-1</strain>
    </source>
</reference>
<evidence type="ECO:0000313" key="3">
    <source>
        <dbReference type="Proteomes" id="UP000437748"/>
    </source>
</evidence>
<dbReference type="Pfam" id="PF00497">
    <property type="entry name" value="SBP_bac_3"/>
    <property type="match status" value="1"/>
</dbReference>
<keyword evidence="3" id="KW-1185">Reference proteome</keyword>
<protein>
    <submittedName>
        <fullName evidence="2">Transporter substrate-binding domain-containing protein</fullName>
    </submittedName>
</protein>